<proteinExistence type="inferred from homology"/>
<evidence type="ECO:0000256" key="8">
    <source>
        <dbReference type="ARBA" id="ARBA00050488"/>
    </source>
</evidence>
<dbReference type="GO" id="GO:0003937">
    <property type="term" value="F:IMP cyclohydrolase activity"/>
    <property type="evidence" value="ECO:0007669"/>
    <property type="project" value="UniProtKB-UniRule"/>
</dbReference>
<dbReference type="GO" id="GO:0004643">
    <property type="term" value="F:phosphoribosylaminoimidazolecarboxamide formyltransferase activity"/>
    <property type="evidence" value="ECO:0007669"/>
    <property type="project" value="UniProtKB-UniRule"/>
</dbReference>
<sequence length="508" mass="56580">MKKAKSALVSVFDKEGLIPVIKKLDELGVIIYSTGGTEVFIRQQGINTIPVEELTSYPSIFGGRVKTLHPKIFGGILHRRHEEEDLKDVDNFKIPEIDILLVDLYPFEKTLACGANNQDIIENIDIGGVSLIRAAAKNFEDVLVVPSKDQYAEFLNIMEENKGLSSLEDRQIFAAKAFQITSHYDTAIFNFFNRTAEISAFKKSETKYNTLKYGENPHQKGMFFGDLNKVIEKLQGKELSYNNLLDLDSAVSIISEFRNQPPTFIIIKHNNACGIATRQSLKEAYINALSSDPVSAFGGVLISNTSVDVETAKEIVNIFCEILIAPHFDSESLEILKSKKNLILIRMLDVDHLPKKQFRSILNGVLEQEVDYITDDIEKIKCVTLKEPSKGELDDLIFASKACKHMKSNAIVIVKDNKLLASGIGQTSRVDALKQAIEKAHNFKLDINGAVMASDAFFPFPDCVEIAKESGIGAIIQPGGSIRDNLSIDFCNKNDMAMVFTGLRHFKH</sequence>
<dbReference type="CDD" id="cd01421">
    <property type="entry name" value="IMPCH"/>
    <property type="match status" value="1"/>
</dbReference>
<dbReference type="Proteomes" id="UP000243197">
    <property type="component" value="Chromosome"/>
</dbReference>
<dbReference type="PANTHER" id="PTHR11692">
    <property type="entry name" value="BIFUNCTIONAL PURINE BIOSYNTHESIS PROTEIN PURH"/>
    <property type="match status" value="1"/>
</dbReference>
<dbReference type="OrthoDB" id="9802065at2"/>
<keyword evidence="13" id="KW-1185">Reference proteome</keyword>
<dbReference type="FunFam" id="3.40.50.1380:FF:000001">
    <property type="entry name" value="Bifunctional purine biosynthesis protein PurH"/>
    <property type="match status" value="1"/>
</dbReference>
<dbReference type="Gene3D" id="3.40.50.1380">
    <property type="entry name" value="Methylglyoxal synthase-like domain"/>
    <property type="match status" value="1"/>
</dbReference>
<dbReference type="RefSeq" id="WP_096684545.1">
    <property type="nucleotide sequence ID" value="NZ_AP014564.1"/>
</dbReference>
<comment type="similarity">
    <text evidence="3 10">Belongs to the PurH family.</text>
</comment>
<dbReference type="InterPro" id="IPR024051">
    <property type="entry name" value="AICAR_Tfase_dup_dom_sf"/>
</dbReference>
<evidence type="ECO:0000256" key="7">
    <source>
        <dbReference type="ARBA" id="ARBA00023268"/>
    </source>
</evidence>
<keyword evidence="4 10" id="KW-0808">Transferase</keyword>
<dbReference type="NCBIfam" id="NF002049">
    <property type="entry name" value="PRK00881.1"/>
    <property type="match status" value="1"/>
</dbReference>
<evidence type="ECO:0000256" key="4">
    <source>
        <dbReference type="ARBA" id="ARBA00022679"/>
    </source>
</evidence>
<dbReference type="SUPFAM" id="SSF52335">
    <property type="entry name" value="Methylglyoxal synthase-like"/>
    <property type="match status" value="1"/>
</dbReference>
<dbReference type="InterPro" id="IPR002695">
    <property type="entry name" value="PurH-like"/>
</dbReference>
<dbReference type="InterPro" id="IPR036914">
    <property type="entry name" value="MGS-like_dom_sf"/>
</dbReference>
<dbReference type="SMART" id="SM00798">
    <property type="entry name" value="AICARFT_IMPCHas"/>
    <property type="match status" value="1"/>
</dbReference>
<dbReference type="SUPFAM" id="SSF53927">
    <property type="entry name" value="Cytidine deaminase-like"/>
    <property type="match status" value="1"/>
</dbReference>
<comment type="pathway">
    <text evidence="1 10">Purine metabolism; IMP biosynthesis via de novo pathway; IMP from 5-formamido-1-(5-phospho-D-ribosyl)imidazole-4-carboxamide: step 1/1.</text>
</comment>
<dbReference type="EMBL" id="AP014564">
    <property type="protein sequence ID" value="BAV94018.1"/>
    <property type="molecule type" value="Genomic_DNA"/>
</dbReference>
<evidence type="ECO:0000313" key="12">
    <source>
        <dbReference type="EMBL" id="BAV94018.1"/>
    </source>
</evidence>
<comment type="catalytic activity">
    <reaction evidence="9 10">
        <text>IMP + H2O = 5-formamido-1-(5-phospho-D-ribosyl)imidazole-4-carboxamide</text>
        <dbReference type="Rhea" id="RHEA:18445"/>
        <dbReference type="ChEBI" id="CHEBI:15377"/>
        <dbReference type="ChEBI" id="CHEBI:58053"/>
        <dbReference type="ChEBI" id="CHEBI:58467"/>
        <dbReference type="EC" id="3.5.4.10"/>
    </reaction>
</comment>
<dbReference type="AlphaFoldDB" id="A0A1J1DVY4"/>
<dbReference type="Pfam" id="PF02142">
    <property type="entry name" value="MGS"/>
    <property type="match status" value="1"/>
</dbReference>
<dbReference type="GO" id="GO:0005829">
    <property type="term" value="C:cytosol"/>
    <property type="evidence" value="ECO:0007669"/>
    <property type="project" value="TreeGrafter"/>
</dbReference>
<dbReference type="Pfam" id="PF01808">
    <property type="entry name" value="AICARFT_IMPCHas"/>
    <property type="match status" value="1"/>
</dbReference>
<dbReference type="FunFam" id="3.40.140.20:FF:000001">
    <property type="entry name" value="Bifunctional purine biosynthesis protein PurH"/>
    <property type="match status" value="1"/>
</dbReference>
<dbReference type="Gene3D" id="3.40.140.20">
    <property type="match status" value="2"/>
</dbReference>
<evidence type="ECO:0000256" key="9">
    <source>
        <dbReference type="ARBA" id="ARBA00050687"/>
    </source>
</evidence>
<comment type="catalytic activity">
    <reaction evidence="8 10">
        <text>(6R)-10-formyltetrahydrofolate + 5-amino-1-(5-phospho-beta-D-ribosyl)imidazole-4-carboxamide = 5-formamido-1-(5-phospho-D-ribosyl)imidazole-4-carboxamide + (6S)-5,6,7,8-tetrahydrofolate</text>
        <dbReference type="Rhea" id="RHEA:22192"/>
        <dbReference type="ChEBI" id="CHEBI:57453"/>
        <dbReference type="ChEBI" id="CHEBI:58467"/>
        <dbReference type="ChEBI" id="CHEBI:58475"/>
        <dbReference type="ChEBI" id="CHEBI:195366"/>
        <dbReference type="EC" id="2.1.2.3"/>
    </reaction>
</comment>
<dbReference type="EC" id="2.1.2.3" evidence="10"/>
<reference evidence="12 13" key="1">
    <citation type="submission" date="2014-03" db="EMBL/GenBank/DDBJ databases">
        <title>complete genome sequence of Flavobacteriaceae bacterium JBKA-6.</title>
        <authorList>
            <person name="Takano T."/>
            <person name="Nakamura Y."/>
            <person name="Takuma S."/>
            <person name="Yasuike M."/>
            <person name="Matsuyama T."/>
            <person name="Sakai T."/>
            <person name="Fujiwara A."/>
            <person name="Kimoto K."/>
            <person name="Fukuda Y."/>
            <person name="Kondo H."/>
            <person name="Hirono I."/>
            <person name="Nakayasu C."/>
        </authorList>
    </citation>
    <scope>NUCLEOTIDE SEQUENCE [LARGE SCALE GENOMIC DNA]</scope>
    <source>
        <strain evidence="12 13">JBKA-6</strain>
    </source>
</reference>
<comment type="domain">
    <text evidence="10">The IMP cyclohydrolase activity resides in the N-terminal region.</text>
</comment>
<name>A0A1J1DVY4_9FLAO</name>
<protein>
    <recommendedName>
        <fullName evidence="10">Bifunctional purine biosynthesis protein PurH</fullName>
    </recommendedName>
    <domain>
        <recommendedName>
            <fullName evidence="10">Phosphoribosylaminoimidazolecarboxamide formyltransferase</fullName>
            <ecNumber evidence="10">2.1.2.3</ecNumber>
        </recommendedName>
        <alternativeName>
            <fullName evidence="10">AICAR transformylase</fullName>
        </alternativeName>
    </domain>
    <domain>
        <recommendedName>
            <fullName evidence="10">IMP cyclohydrolase</fullName>
            <ecNumber evidence="10">3.5.4.10</ecNumber>
        </recommendedName>
        <alternativeName>
            <fullName evidence="10">ATIC</fullName>
        </alternativeName>
        <alternativeName>
            <fullName evidence="10">IMP synthase</fullName>
        </alternativeName>
        <alternativeName>
            <fullName evidence="10">Inosinicase</fullName>
        </alternativeName>
    </domain>
</protein>
<keyword evidence="6 10" id="KW-0378">Hydrolase</keyword>
<dbReference type="HAMAP" id="MF_00139">
    <property type="entry name" value="PurH"/>
    <property type="match status" value="1"/>
</dbReference>
<dbReference type="PROSITE" id="PS51855">
    <property type="entry name" value="MGS"/>
    <property type="match status" value="1"/>
</dbReference>
<accession>A0A1J1DVY4</accession>
<gene>
    <name evidence="10" type="primary">purH</name>
    <name evidence="12" type="ORF">JBKA6_0005</name>
</gene>
<dbReference type="EC" id="3.5.4.10" evidence="10"/>
<evidence type="ECO:0000256" key="3">
    <source>
        <dbReference type="ARBA" id="ARBA00007667"/>
    </source>
</evidence>
<dbReference type="GO" id="GO:0006189">
    <property type="term" value="P:'de novo' IMP biosynthetic process"/>
    <property type="evidence" value="ECO:0007669"/>
    <property type="project" value="UniProtKB-UniRule"/>
</dbReference>
<dbReference type="SMART" id="SM00851">
    <property type="entry name" value="MGS"/>
    <property type="match status" value="1"/>
</dbReference>
<keyword evidence="5 10" id="KW-0658">Purine biosynthesis</keyword>
<evidence type="ECO:0000256" key="5">
    <source>
        <dbReference type="ARBA" id="ARBA00022755"/>
    </source>
</evidence>
<feature type="domain" description="MGS-like" evidence="11">
    <location>
        <begin position="1"/>
        <end position="146"/>
    </location>
</feature>
<dbReference type="PANTHER" id="PTHR11692:SF0">
    <property type="entry name" value="BIFUNCTIONAL PURINE BIOSYNTHESIS PROTEIN ATIC"/>
    <property type="match status" value="1"/>
</dbReference>
<dbReference type="UniPathway" id="UPA00074">
    <property type="reaction ID" value="UER00133"/>
</dbReference>
<dbReference type="KEGG" id="ise:JBKA6_0005"/>
<comment type="pathway">
    <text evidence="2 10">Purine metabolism; IMP biosynthesis via de novo pathway; 5-formamido-1-(5-phospho-D-ribosyl)imidazole-4-carboxamide from 5-amino-1-(5-phospho-D-ribosyl)imidazole-4-carboxamide (10-formyl THF route): step 1/1.</text>
</comment>
<evidence type="ECO:0000256" key="6">
    <source>
        <dbReference type="ARBA" id="ARBA00022801"/>
    </source>
</evidence>
<dbReference type="InterPro" id="IPR011607">
    <property type="entry name" value="MGS-like_dom"/>
</dbReference>
<evidence type="ECO:0000256" key="1">
    <source>
        <dbReference type="ARBA" id="ARBA00004844"/>
    </source>
</evidence>
<organism evidence="12 13">
    <name type="scientific">Ichthyobacterium seriolicida</name>
    <dbReference type="NCBI Taxonomy" id="242600"/>
    <lineage>
        <taxon>Bacteria</taxon>
        <taxon>Pseudomonadati</taxon>
        <taxon>Bacteroidota</taxon>
        <taxon>Flavobacteriia</taxon>
        <taxon>Flavobacteriales</taxon>
        <taxon>Ichthyobacteriaceae</taxon>
        <taxon>Ichthyobacterium</taxon>
    </lineage>
</organism>
<dbReference type="InterPro" id="IPR016193">
    <property type="entry name" value="Cytidine_deaminase-like"/>
</dbReference>
<evidence type="ECO:0000256" key="10">
    <source>
        <dbReference type="HAMAP-Rule" id="MF_00139"/>
    </source>
</evidence>
<evidence type="ECO:0000259" key="11">
    <source>
        <dbReference type="PROSITE" id="PS51855"/>
    </source>
</evidence>
<evidence type="ECO:0000256" key="2">
    <source>
        <dbReference type="ARBA" id="ARBA00004954"/>
    </source>
</evidence>
<dbReference type="PIRSF" id="PIRSF000414">
    <property type="entry name" value="AICARFT_IMPCHas"/>
    <property type="match status" value="1"/>
</dbReference>
<evidence type="ECO:0000313" key="13">
    <source>
        <dbReference type="Proteomes" id="UP000243197"/>
    </source>
</evidence>
<keyword evidence="7 10" id="KW-0511">Multifunctional enzyme</keyword>